<feature type="compositionally biased region" description="Basic and acidic residues" evidence="1">
    <location>
        <begin position="26"/>
        <end position="44"/>
    </location>
</feature>
<feature type="region of interest" description="Disordered" evidence="1">
    <location>
        <begin position="1"/>
        <end position="141"/>
    </location>
</feature>
<proteinExistence type="predicted"/>
<dbReference type="AlphaFoldDB" id="A0A8H4TQ01"/>
<reference evidence="2" key="2">
    <citation type="submission" date="2020-05" db="EMBL/GenBank/DDBJ databases">
        <authorList>
            <person name="Kim H.-S."/>
            <person name="Proctor R.H."/>
            <person name="Brown D.W."/>
        </authorList>
    </citation>
    <scope>NUCLEOTIDE SEQUENCE</scope>
    <source>
        <strain evidence="2">NRRL 20472</strain>
    </source>
</reference>
<name>A0A8H4TQ01_9HYPO</name>
<evidence type="ECO:0000313" key="2">
    <source>
        <dbReference type="EMBL" id="KAF4961965.1"/>
    </source>
</evidence>
<comment type="caution">
    <text evidence="2">The sequence shown here is derived from an EMBL/GenBank/DDBJ whole genome shotgun (WGS) entry which is preliminary data.</text>
</comment>
<feature type="compositionally biased region" description="Polar residues" evidence="1">
    <location>
        <begin position="362"/>
        <end position="373"/>
    </location>
</feature>
<keyword evidence="3" id="KW-1185">Reference proteome</keyword>
<evidence type="ECO:0000313" key="3">
    <source>
        <dbReference type="Proteomes" id="UP000622797"/>
    </source>
</evidence>
<feature type="compositionally biased region" description="Low complexity" evidence="1">
    <location>
        <begin position="91"/>
        <end position="102"/>
    </location>
</feature>
<sequence>MPATRASKQQRNPLGTNGGGIGKNKQKTDNTEPDKLDKAVEKLLKHGGSIHYQPDQPTNESASKVEEPDQPAGESMDGVVKYGSTTGATPDGSDSGVSGVGSEEASKKPSVTGRVLTPVKATDTPGRSTPSDGTQPDDPEDIYHFKRLDCSLATKMARLNIHREGTTEGYVKSYGGKWYRIVRVGETGHHDFDIYSCRGDIPDGAVNLDNESIASVLSHGKSQAHLGKIVGLQGVACYSGVKGVVPKESNTAKSGWTLPKVALRLRVKWSYKDEKGDQLVTWEKYSLVKKYWKNLGSDWTSHKGEELINKCIVNEDIVVDEETLVEKGQKFPNFEGTVLFTAWERFKNYKEFQPEAKREISPNPSLKSRSSPNAVFLQNEEDEEEI</sequence>
<feature type="compositionally biased region" description="Polar residues" evidence="1">
    <location>
        <begin position="125"/>
        <end position="134"/>
    </location>
</feature>
<accession>A0A8H4TQ01</accession>
<gene>
    <name evidence="2" type="ORF">FSARC_9920</name>
</gene>
<dbReference type="Proteomes" id="UP000622797">
    <property type="component" value="Unassembled WGS sequence"/>
</dbReference>
<organism evidence="2 3">
    <name type="scientific">Fusarium sarcochroum</name>
    <dbReference type="NCBI Taxonomy" id="1208366"/>
    <lineage>
        <taxon>Eukaryota</taxon>
        <taxon>Fungi</taxon>
        <taxon>Dikarya</taxon>
        <taxon>Ascomycota</taxon>
        <taxon>Pezizomycotina</taxon>
        <taxon>Sordariomycetes</taxon>
        <taxon>Hypocreomycetidae</taxon>
        <taxon>Hypocreales</taxon>
        <taxon>Nectriaceae</taxon>
        <taxon>Fusarium</taxon>
        <taxon>Fusarium lateritium species complex</taxon>
    </lineage>
</organism>
<evidence type="ECO:0000256" key="1">
    <source>
        <dbReference type="SAM" id="MobiDB-lite"/>
    </source>
</evidence>
<feature type="region of interest" description="Disordered" evidence="1">
    <location>
        <begin position="355"/>
        <end position="386"/>
    </location>
</feature>
<reference evidence="2" key="1">
    <citation type="journal article" date="2020" name="BMC Genomics">
        <title>Correction to: Identification and distribution of gene clusters required for synthesis of sphingolipid metabolism inhibitors in diverse species of the filamentous fungus Fusarium.</title>
        <authorList>
            <person name="Kim H.S."/>
            <person name="Lohmar J.M."/>
            <person name="Busman M."/>
            <person name="Brown D.W."/>
            <person name="Naumann T.A."/>
            <person name="Divon H.H."/>
            <person name="Lysoe E."/>
            <person name="Uhlig S."/>
            <person name="Proctor R.H."/>
        </authorList>
    </citation>
    <scope>NUCLEOTIDE SEQUENCE</scope>
    <source>
        <strain evidence="2">NRRL 20472</strain>
    </source>
</reference>
<dbReference type="EMBL" id="JABEXW010000583">
    <property type="protein sequence ID" value="KAF4961965.1"/>
    <property type="molecule type" value="Genomic_DNA"/>
</dbReference>
<protein>
    <submittedName>
        <fullName evidence="2">Uncharacterized protein</fullName>
    </submittedName>
</protein>
<feature type="compositionally biased region" description="Polar residues" evidence="1">
    <location>
        <begin position="1"/>
        <end position="15"/>
    </location>
</feature>